<protein>
    <submittedName>
        <fullName evidence="2">Uncharacterized protein</fullName>
    </submittedName>
</protein>
<keyword evidence="3" id="KW-1185">Reference proteome</keyword>
<dbReference type="AlphaFoldDB" id="A0A8J3FUZ0"/>
<dbReference type="EMBL" id="BMMK01000014">
    <property type="protein sequence ID" value="GGM59099.1"/>
    <property type="molecule type" value="Genomic_DNA"/>
</dbReference>
<gene>
    <name evidence="2" type="ORF">GCM10012275_32820</name>
</gene>
<reference evidence="2" key="2">
    <citation type="submission" date="2020-09" db="EMBL/GenBank/DDBJ databases">
        <authorList>
            <person name="Sun Q."/>
            <person name="Zhou Y."/>
        </authorList>
    </citation>
    <scope>NUCLEOTIDE SEQUENCE</scope>
    <source>
        <strain evidence="2">CGMCC 4.5737</strain>
    </source>
</reference>
<evidence type="ECO:0000256" key="1">
    <source>
        <dbReference type="SAM" id="Coils"/>
    </source>
</evidence>
<evidence type="ECO:0000313" key="2">
    <source>
        <dbReference type="EMBL" id="GGM59099.1"/>
    </source>
</evidence>
<sequence length="73" mass="8467">MYELLDATNQTITAVAARQRRHDTRLEEIQHALDLAVGRLDRLEQAEWRLAETQREQAAKLDEILDLLRNGRG</sequence>
<dbReference type="Proteomes" id="UP000637578">
    <property type="component" value="Unassembled WGS sequence"/>
</dbReference>
<evidence type="ECO:0000313" key="3">
    <source>
        <dbReference type="Proteomes" id="UP000637578"/>
    </source>
</evidence>
<keyword evidence="1" id="KW-0175">Coiled coil</keyword>
<proteinExistence type="predicted"/>
<name>A0A8J3FUZ0_9PSEU</name>
<feature type="coiled-coil region" evidence="1">
    <location>
        <begin position="26"/>
        <end position="63"/>
    </location>
</feature>
<reference evidence="2" key="1">
    <citation type="journal article" date="2014" name="Int. J. Syst. Evol. Microbiol.">
        <title>Complete genome sequence of Corynebacterium casei LMG S-19264T (=DSM 44701T), isolated from a smear-ripened cheese.</title>
        <authorList>
            <consortium name="US DOE Joint Genome Institute (JGI-PGF)"/>
            <person name="Walter F."/>
            <person name="Albersmeier A."/>
            <person name="Kalinowski J."/>
            <person name="Ruckert C."/>
        </authorList>
    </citation>
    <scope>NUCLEOTIDE SEQUENCE</scope>
    <source>
        <strain evidence="2">CGMCC 4.5737</strain>
    </source>
</reference>
<accession>A0A8J3FUZ0</accession>
<dbReference type="RefSeq" id="WP_189058552.1">
    <property type="nucleotide sequence ID" value="NZ_BMMK01000014.1"/>
</dbReference>
<organism evidence="2 3">
    <name type="scientific">Longimycelium tulufanense</name>
    <dbReference type="NCBI Taxonomy" id="907463"/>
    <lineage>
        <taxon>Bacteria</taxon>
        <taxon>Bacillati</taxon>
        <taxon>Actinomycetota</taxon>
        <taxon>Actinomycetes</taxon>
        <taxon>Pseudonocardiales</taxon>
        <taxon>Pseudonocardiaceae</taxon>
        <taxon>Longimycelium</taxon>
    </lineage>
</organism>
<comment type="caution">
    <text evidence="2">The sequence shown here is derived from an EMBL/GenBank/DDBJ whole genome shotgun (WGS) entry which is preliminary data.</text>
</comment>